<dbReference type="EMBL" id="SOZI01000020">
    <property type="protein sequence ID" value="TNY22757.1"/>
    <property type="molecule type" value="Genomic_DNA"/>
</dbReference>
<gene>
    <name evidence="2" type="ORF">DMC30DRAFT_373648</name>
</gene>
<dbReference type="PRINTS" id="PR00081">
    <property type="entry name" value="GDHRDH"/>
</dbReference>
<dbReference type="InterPro" id="IPR002347">
    <property type="entry name" value="SDR_fam"/>
</dbReference>
<protein>
    <submittedName>
        <fullName evidence="2">Short chain dehydrogenase</fullName>
    </submittedName>
</protein>
<comment type="caution">
    <text evidence="2">The sequence shown here is derived from an EMBL/GenBank/DDBJ whole genome shotgun (WGS) entry which is preliminary data.</text>
</comment>
<sequence length="323" mass="35378">MLGALASKVGFSNGRAFDVDKELPDLTGKVAVVTGGNDGIGFITVRALWRKGCKVYLACRSEEKARNAIARLAKEEPGKEDQLVFLPFDLTELPSAKKAAETLQQQETRLDIVVCNAGIMAWPYELKNGVEVQFWNHLGHHALIQPLLPLLKKTAKASGPTSVRIVSVSSTAHTFSPKPDFSSLEAVNRKMASTWARYGQSKLANILFAVALQDRLKDENIRVNALHPGVINTSLMRGPLTAGLPLAQKIANATQRYFLMSPEDGAKTQIYLAASPEVDEKDYRGLYFVPIATPAKTSAYGQDKEAAEQLWQLSENIIKQLST</sequence>
<dbReference type="Pfam" id="PF00106">
    <property type="entry name" value="adh_short"/>
    <property type="match status" value="1"/>
</dbReference>
<dbReference type="OrthoDB" id="191139at2759"/>
<dbReference type="Proteomes" id="UP000311382">
    <property type="component" value="Unassembled WGS sequence"/>
</dbReference>
<dbReference type="Gene3D" id="3.40.50.720">
    <property type="entry name" value="NAD(P)-binding Rossmann-like Domain"/>
    <property type="match status" value="1"/>
</dbReference>
<dbReference type="STRING" id="5288.A0A5C5G0Y2"/>
<proteinExistence type="predicted"/>
<dbReference type="GO" id="GO:0016491">
    <property type="term" value="F:oxidoreductase activity"/>
    <property type="evidence" value="ECO:0007669"/>
    <property type="project" value="UniProtKB-KW"/>
</dbReference>
<evidence type="ECO:0000313" key="2">
    <source>
        <dbReference type="EMBL" id="TNY22757.1"/>
    </source>
</evidence>
<dbReference type="PANTHER" id="PTHR43157">
    <property type="entry name" value="PHOSPHATIDYLINOSITOL-GLYCAN BIOSYNTHESIS CLASS F PROTEIN-RELATED"/>
    <property type="match status" value="1"/>
</dbReference>
<organism evidence="2 3">
    <name type="scientific">Rhodotorula diobovata</name>
    <dbReference type="NCBI Taxonomy" id="5288"/>
    <lineage>
        <taxon>Eukaryota</taxon>
        <taxon>Fungi</taxon>
        <taxon>Dikarya</taxon>
        <taxon>Basidiomycota</taxon>
        <taxon>Pucciniomycotina</taxon>
        <taxon>Microbotryomycetes</taxon>
        <taxon>Sporidiobolales</taxon>
        <taxon>Sporidiobolaceae</taxon>
        <taxon>Rhodotorula</taxon>
    </lineage>
</organism>
<dbReference type="InterPro" id="IPR036291">
    <property type="entry name" value="NAD(P)-bd_dom_sf"/>
</dbReference>
<dbReference type="AlphaFoldDB" id="A0A5C5G0Y2"/>
<keyword evidence="3" id="KW-1185">Reference proteome</keyword>
<evidence type="ECO:0000256" key="1">
    <source>
        <dbReference type="ARBA" id="ARBA00023002"/>
    </source>
</evidence>
<dbReference type="SUPFAM" id="SSF51735">
    <property type="entry name" value="NAD(P)-binding Rossmann-fold domains"/>
    <property type="match status" value="1"/>
</dbReference>
<keyword evidence="1" id="KW-0560">Oxidoreductase</keyword>
<name>A0A5C5G0Y2_9BASI</name>
<evidence type="ECO:0000313" key="3">
    <source>
        <dbReference type="Proteomes" id="UP000311382"/>
    </source>
</evidence>
<dbReference type="CDD" id="cd05327">
    <property type="entry name" value="retinol-DH_like_SDR_c_like"/>
    <property type="match status" value="1"/>
</dbReference>
<dbReference type="PANTHER" id="PTHR43157:SF31">
    <property type="entry name" value="PHOSPHATIDYLINOSITOL-GLYCAN BIOSYNTHESIS CLASS F PROTEIN"/>
    <property type="match status" value="1"/>
</dbReference>
<reference evidence="2 3" key="1">
    <citation type="submission" date="2019-03" db="EMBL/GenBank/DDBJ databases">
        <title>Rhodosporidium diobovatum UCD-FST 08-225 genome sequencing, assembly, and annotation.</title>
        <authorList>
            <person name="Fakankun I.U."/>
            <person name="Fristensky B."/>
            <person name="Levin D.B."/>
        </authorList>
    </citation>
    <scope>NUCLEOTIDE SEQUENCE [LARGE SCALE GENOMIC DNA]</scope>
    <source>
        <strain evidence="2 3">UCD-FST 08-225</strain>
    </source>
</reference>
<accession>A0A5C5G0Y2</accession>